<evidence type="ECO:0000256" key="4">
    <source>
        <dbReference type="ARBA" id="ARBA00023136"/>
    </source>
</evidence>
<keyword evidence="4" id="KW-0472">Membrane</keyword>
<dbReference type="EMBL" id="JACDUR010000010">
    <property type="protein sequence ID" value="MBA2897303.1"/>
    <property type="molecule type" value="Genomic_DNA"/>
</dbReference>
<dbReference type="Proteomes" id="UP000530928">
    <property type="component" value="Unassembled WGS sequence"/>
</dbReference>
<keyword evidence="7" id="KW-1185">Reference proteome</keyword>
<dbReference type="PANTHER" id="PTHR30168">
    <property type="entry name" value="PUTATIVE MEMBRANE PROTEIN YPFJ"/>
    <property type="match status" value="1"/>
</dbReference>
<reference evidence="6 7" key="1">
    <citation type="submission" date="2020-07" db="EMBL/GenBank/DDBJ databases">
        <title>Genomic Encyclopedia of Type Strains, Phase IV (KMG-IV): sequencing the most valuable type-strain genomes for metagenomic binning, comparative biology and taxonomic classification.</title>
        <authorList>
            <person name="Goeker M."/>
        </authorList>
    </citation>
    <scope>NUCLEOTIDE SEQUENCE [LARGE SCALE GENOMIC DNA]</scope>
    <source>
        <strain evidence="6 7">DSM 45533</strain>
    </source>
</reference>
<keyword evidence="3" id="KW-1133">Transmembrane helix</keyword>
<name>A0A7W0CUA0_9ACTN</name>
<dbReference type="AlphaFoldDB" id="A0A7W0CUA0"/>
<evidence type="ECO:0000313" key="6">
    <source>
        <dbReference type="EMBL" id="MBA2897303.1"/>
    </source>
</evidence>
<dbReference type="PANTHER" id="PTHR30168:SF0">
    <property type="entry name" value="INNER MEMBRANE PROTEIN"/>
    <property type="match status" value="1"/>
</dbReference>
<dbReference type="GO" id="GO:0016020">
    <property type="term" value="C:membrane"/>
    <property type="evidence" value="ECO:0007669"/>
    <property type="project" value="UniProtKB-SubCell"/>
</dbReference>
<protein>
    <recommendedName>
        <fullName evidence="8">Metalloprotease</fullName>
    </recommendedName>
</protein>
<evidence type="ECO:0000256" key="1">
    <source>
        <dbReference type="ARBA" id="ARBA00004167"/>
    </source>
</evidence>
<evidence type="ECO:0000256" key="5">
    <source>
        <dbReference type="SAM" id="MobiDB-lite"/>
    </source>
</evidence>
<feature type="region of interest" description="Disordered" evidence="5">
    <location>
        <begin position="1"/>
        <end position="23"/>
    </location>
</feature>
<evidence type="ECO:0000256" key="2">
    <source>
        <dbReference type="ARBA" id="ARBA00022692"/>
    </source>
</evidence>
<dbReference type="InterPro" id="IPR007343">
    <property type="entry name" value="Uncharacterised_pept_Zn_put"/>
</dbReference>
<dbReference type="RefSeq" id="WP_312895045.1">
    <property type="nucleotide sequence ID" value="NZ_BAABAM010000010.1"/>
</dbReference>
<evidence type="ECO:0000313" key="7">
    <source>
        <dbReference type="Proteomes" id="UP000530928"/>
    </source>
</evidence>
<dbReference type="Pfam" id="PF04228">
    <property type="entry name" value="Zn_peptidase"/>
    <property type="match status" value="1"/>
</dbReference>
<organism evidence="6 7">
    <name type="scientific">Nonomuraea soli</name>
    <dbReference type="NCBI Taxonomy" id="1032476"/>
    <lineage>
        <taxon>Bacteria</taxon>
        <taxon>Bacillati</taxon>
        <taxon>Actinomycetota</taxon>
        <taxon>Actinomycetes</taxon>
        <taxon>Streptosporangiales</taxon>
        <taxon>Streptosporangiaceae</taxon>
        <taxon>Nonomuraea</taxon>
    </lineage>
</organism>
<keyword evidence="2" id="KW-0812">Transmembrane</keyword>
<evidence type="ECO:0008006" key="8">
    <source>
        <dbReference type="Google" id="ProtNLM"/>
    </source>
</evidence>
<accession>A0A7W0CUA0</accession>
<evidence type="ECO:0000256" key="3">
    <source>
        <dbReference type="ARBA" id="ARBA00022989"/>
    </source>
</evidence>
<proteinExistence type="predicted"/>
<sequence length="201" mass="21948">MAACGVVRAPSRNAQQEDNFDDDVRSSRALAEEFWRQQFEASGGTYRPIRDFIPYVGDAGPSCGGQPSVPNNAFYCPDGHFVAYDQAWLEALWSEMGDGSTWLIIPHEIGHAVQAQLETRFQYSIQIELQADCYAGATLAALVKSRAVSAQEGDEEELLLNLAAAGDPTEDWFNPQAHGTAEQRQQSFAQGYRGGVGACQP</sequence>
<comment type="caution">
    <text evidence="6">The sequence shown here is derived from an EMBL/GenBank/DDBJ whole genome shotgun (WGS) entry which is preliminary data.</text>
</comment>
<gene>
    <name evidence="6" type="ORF">HNR30_008699</name>
</gene>
<comment type="subcellular location">
    <subcellularLocation>
        <location evidence="1">Membrane</location>
        <topology evidence="1">Single-pass membrane protein</topology>
    </subcellularLocation>
</comment>